<evidence type="ECO:0000256" key="5">
    <source>
        <dbReference type="HAMAP-Rule" id="MF_02210"/>
    </source>
</evidence>
<dbReference type="PROSITE" id="PS51186">
    <property type="entry name" value="GNAT"/>
    <property type="match status" value="1"/>
</dbReference>
<evidence type="ECO:0000256" key="4">
    <source>
        <dbReference type="ARBA" id="ARBA00023315"/>
    </source>
</evidence>
<evidence type="ECO:0000259" key="6">
    <source>
        <dbReference type="PROSITE" id="PS51186"/>
    </source>
</evidence>
<dbReference type="EC" id="2.3.1.266" evidence="5"/>
<dbReference type="HAMAP" id="MF_02210">
    <property type="entry name" value="RimI"/>
    <property type="match status" value="1"/>
</dbReference>
<dbReference type="OrthoDB" id="9796919at2"/>
<keyword evidence="3 5" id="KW-0808">Transferase</keyword>
<keyword evidence="7" id="KW-0689">Ribosomal protein</keyword>
<dbReference type="Proteomes" id="UP000294575">
    <property type="component" value="Unassembled WGS sequence"/>
</dbReference>
<accession>A0A4R6TY70</accession>
<keyword evidence="8" id="KW-1185">Reference proteome</keyword>
<dbReference type="Pfam" id="PF00583">
    <property type="entry name" value="Acetyltransf_1"/>
    <property type="match status" value="1"/>
</dbReference>
<keyword evidence="4 5" id="KW-0012">Acyltransferase</keyword>
<keyword evidence="7" id="KW-0687">Ribonucleoprotein</keyword>
<evidence type="ECO:0000313" key="7">
    <source>
        <dbReference type="EMBL" id="TDQ38868.1"/>
    </source>
</evidence>
<evidence type="ECO:0000256" key="1">
    <source>
        <dbReference type="ARBA" id="ARBA00005395"/>
    </source>
</evidence>
<comment type="catalytic activity">
    <reaction evidence="5">
        <text>N-terminal L-alanyl-[ribosomal protein bS18] + acetyl-CoA = N-terminal N(alpha)-acetyl-L-alanyl-[ribosomal protein bS18] + CoA + H(+)</text>
        <dbReference type="Rhea" id="RHEA:43756"/>
        <dbReference type="Rhea" id="RHEA-COMP:10676"/>
        <dbReference type="Rhea" id="RHEA-COMP:10677"/>
        <dbReference type="ChEBI" id="CHEBI:15378"/>
        <dbReference type="ChEBI" id="CHEBI:57287"/>
        <dbReference type="ChEBI" id="CHEBI:57288"/>
        <dbReference type="ChEBI" id="CHEBI:64718"/>
        <dbReference type="ChEBI" id="CHEBI:83683"/>
        <dbReference type="EC" id="2.3.1.266"/>
    </reaction>
</comment>
<dbReference type="PANTHER" id="PTHR43420:SF51">
    <property type="entry name" value="PEPTIDYL-LYSINE N-ACETYLTRANSFERASE YIAC"/>
    <property type="match status" value="1"/>
</dbReference>
<dbReference type="InterPro" id="IPR050680">
    <property type="entry name" value="YpeA/RimI_acetyltransf"/>
</dbReference>
<dbReference type="AlphaFoldDB" id="A0A4R6TY70"/>
<reference evidence="7 8" key="1">
    <citation type="submission" date="2019-03" db="EMBL/GenBank/DDBJ databases">
        <title>Genomic Encyclopedia of Type Strains, Phase IV (KMG-IV): sequencing the most valuable type-strain genomes for metagenomic binning, comparative biology and taxonomic classification.</title>
        <authorList>
            <person name="Goeker M."/>
        </authorList>
    </citation>
    <scope>NUCLEOTIDE SEQUENCE [LARGE SCALE GENOMIC DNA]</scope>
    <source>
        <strain evidence="7 8">DSM 28679</strain>
    </source>
</reference>
<dbReference type="InterPro" id="IPR000182">
    <property type="entry name" value="GNAT_dom"/>
</dbReference>
<dbReference type="InterPro" id="IPR006464">
    <property type="entry name" value="AcTrfase_RimI/Ard1"/>
</dbReference>
<comment type="subcellular location">
    <subcellularLocation>
        <location evidence="5">Cytoplasm</location>
    </subcellularLocation>
</comment>
<feature type="active site" description="Proton donor" evidence="5">
    <location>
        <position position="117"/>
    </location>
</feature>
<name>A0A4R6TY70_9GAMM</name>
<dbReference type="GO" id="GO:0008999">
    <property type="term" value="F:protein-N-terminal-alanine acetyltransferase activity"/>
    <property type="evidence" value="ECO:0007669"/>
    <property type="project" value="UniProtKB-UniRule"/>
</dbReference>
<comment type="caution">
    <text evidence="5">Lacks conserved residue(s) required for the propagation of feature annotation.</text>
</comment>
<dbReference type="NCBIfam" id="TIGR01575">
    <property type="entry name" value="rimI"/>
    <property type="match status" value="1"/>
</dbReference>
<dbReference type="GO" id="GO:0005840">
    <property type="term" value="C:ribosome"/>
    <property type="evidence" value="ECO:0007669"/>
    <property type="project" value="UniProtKB-KW"/>
</dbReference>
<dbReference type="CDD" id="cd04301">
    <property type="entry name" value="NAT_SF"/>
    <property type="match status" value="1"/>
</dbReference>
<dbReference type="Gene3D" id="3.40.630.30">
    <property type="match status" value="1"/>
</dbReference>
<feature type="active site" description="Proton acceptor" evidence="5">
    <location>
        <position position="105"/>
    </location>
</feature>
<proteinExistence type="inferred from homology"/>
<dbReference type="GO" id="GO:0005737">
    <property type="term" value="C:cytoplasm"/>
    <property type="evidence" value="ECO:0007669"/>
    <property type="project" value="UniProtKB-SubCell"/>
</dbReference>
<evidence type="ECO:0000313" key="8">
    <source>
        <dbReference type="Proteomes" id="UP000294575"/>
    </source>
</evidence>
<keyword evidence="2 5" id="KW-0963">Cytoplasm</keyword>
<dbReference type="SUPFAM" id="SSF55729">
    <property type="entry name" value="Acyl-CoA N-acyltransferases (Nat)"/>
    <property type="match status" value="1"/>
</dbReference>
<dbReference type="RefSeq" id="WP_101497815.1">
    <property type="nucleotide sequence ID" value="NZ_LNJZ01000009.1"/>
</dbReference>
<dbReference type="PANTHER" id="PTHR43420">
    <property type="entry name" value="ACETYLTRANSFERASE"/>
    <property type="match status" value="1"/>
</dbReference>
<comment type="caution">
    <text evidence="7">The sequence shown here is derived from an EMBL/GenBank/DDBJ whole genome shotgun (WGS) entry which is preliminary data.</text>
</comment>
<feature type="domain" description="N-acetyltransferase" evidence="6">
    <location>
        <begin position="5"/>
        <end position="149"/>
    </location>
</feature>
<evidence type="ECO:0000256" key="3">
    <source>
        <dbReference type="ARBA" id="ARBA00022679"/>
    </source>
</evidence>
<gene>
    <name evidence="5" type="primary">rimI</name>
    <name evidence="7" type="ORF">DFQ45_10331</name>
</gene>
<evidence type="ECO:0000256" key="2">
    <source>
        <dbReference type="ARBA" id="ARBA00022490"/>
    </source>
</evidence>
<sequence>MPETLLFRPMTADDLDAVVSIERQAFSHPWSRRLYEDALGSYQCHVLEQNDRHLGHVVMQYIVDEAHLLNIVIAVEQQGRGLGSRLLELALDEARRRECRSCFLEVRESNGAAYALYERHGFNEIDRRRNYYPTAAGHEDALVMVCTLAADWPPEFV</sequence>
<comment type="similarity">
    <text evidence="1 5">Belongs to the acetyltransferase family. RimI subfamily.</text>
</comment>
<feature type="binding site" evidence="5">
    <location>
        <position position="110"/>
    </location>
    <ligand>
        <name>acetyl-CoA</name>
        <dbReference type="ChEBI" id="CHEBI:57288"/>
    </ligand>
</feature>
<dbReference type="EMBL" id="SNYK01000003">
    <property type="protein sequence ID" value="TDQ38868.1"/>
    <property type="molecule type" value="Genomic_DNA"/>
</dbReference>
<protein>
    <recommendedName>
        <fullName evidence="5">[Ribosomal protein bS18]-alanine N-acetyltransferase</fullName>
        <ecNumber evidence="5">2.3.1.266</ecNumber>
    </recommendedName>
</protein>
<dbReference type="InterPro" id="IPR016181">
    <property type="entry name" value="Acyl_CoA_acyltransferase"/>
</dbReference>
<dbReference type="InterPro" id="IPR043690">
    <property type="entry name" value="RimI"/>
</dbReference>
<organism evidence="7 8">
    <name type="scientific">Thiopseudomonas denitrificans</name>
    <dbReference type="NCBI Taxonomy" id="1501432"/>
    <lineage>
        <taxon>Bacteria</taxon>
        <taxon>Pseudomonadati</taxon>
        <taxon>Pseudomonadota</taxon>
        <taxon>Gammaproteobacteria</taxon>
        <taxon>Pseudomonadales</taxon>
        <taxon>Pseudomonadaceae</taxon>
        <taxon>Thiopseudomonas</taxon>
    </lineage>
</organism>
<comment type="function">
    <text evidence="5">Acetylates the N-terminal alanine of ribosomal protein bS18.</text>
</comment>